<dbReference type="SUPFAM" id="SSF49749">
    <property type="entry name" value="Group II dsDNA viruses VP"/>
    <property type="match status" value="1"/>
</dbReference>
<reference evidence="2" key="1">
    <citation type="journal article" date="2020" name="Nature">
        <title>Giant virus diversity and host interactions through global metagenomics.</title>
        <authorList>
            <person name="Schulz F."/>
            <person name="Roux S."/>
            <person name="Paez-Espino D."/>
            <person name="Jungbluth S."/>
            <person name="Walsh D.A."/>
            <person name="Denef V.J."/>
            <person name="McMahon K.D."/>
            <person name="Konstantinidis K.T."/>
            <person name="Eloe-Fadrosh E.A."/>
            <person name="Kyrpides N.C."/>
            <person name="Woyke T."/>
        </authorList>
    </citation>
    <scope>NUCLEOTIDE SEQUENCE</scope>
    <source>
        <strain evidence="2">GVMAG-S-3300013006-158</strain>
    </source>
</reference>
<dbReference type="AlphaFoldDB" id="A0A6C0KMV1"/>
<dbReference type="Pfam" id="PF04451">
    <property type="entry name" value="Capsid_NCLDV"/>
    <property type="match status" value="1"/>
</dbReference>
<sequence length="143" mass="15871">MAGKNPSITALLQLNGHDRFQVRDGNYFNWVQPYQHHTNIPAVGINVYSFALQPEQHQPSGTCNLSRIDNTTLLLTVSNNAVGTNLSSTVRVYATNYNVLRVMSGIKLAIYALMYIVINCKFAKANYLFQTASCPAKMQGQTV</sequence>
<dbReference type="InterPro" id="IPR038519">
    <property type="entry name" value="MCP_C_sf"/>
</dbReference>
<dbReference type="InterPro" id="IPR007542">
    <property type="entry name" value="MCP_C"/>
</dbReference>
<protein>
    <recommendedName>
        <fullName evidence="1">Major capsid protein C-terminal domain-containing protein</fullName>
    </recommendedName>
</protein>
<dbReference type="Gene3D" id="2.70.9.20">
    <property type="entry name" value="Major capsid protein Vp54"/>
    <property type="match status" value="1"/>
</dbReference>
<name>A0A6C0KMV1_9ZZZZ</name>
<evidence type="ECO:0000313" key="2">
    <source>
        <dbReference type="EMBL" id="QHU18613.1"/>
    </source>
</evidence>
<organism evidence="2">
    <name type="scientific">viral metagenome</name>
    <dbReference type="NCBI Taxonomy" id="1070528"/>
    <lineage>
        <taxon>unclassified sequences</taxon>
        <taxon>metagenomes</taxon>
        <taxon>organismal metagenomes</taxon>
    </lineage>
</organism>
<accession>A0A6C0KMV1</accession>
<feature type="domain" description="Major capsid protein C-terminal" evidence="1">
    <location>
        <begin position="4"/>
        <end position="106"/>
    </location>
</feature>
<dbReference type="EMBL" id="MN740936">
    <property type="protein sequence ID" value="QHU18613.1"/>
    <property type="molecule type" value="Genomic_DNA"/>
</dbReference>
<evidence type="ECO:0000259" key="1">
    <source>
        <dbReference type="Pfam" id="PF04451"/>
    </source>
</evidence>
<dbReference type="GO" id="GO:0005198">
    <property type="term" value="F:structural molecule activity"/>
    <property type="evidence" value="ECO:0007669"/>
    <property type="project" value="InterPro"/>
</dbReference>
<dbReference type="InterPro" id="IPR016112">
    <property type="entry name" value="VP_dsDNA_II"/>
</dbReference>
<proteinExistence type="predicted"/>